<dbReference type="PANTHER" id="PTHR21666">
    <property type="entry name" value="PEPTIDASE-RELATED"/>
    <property type="match status" value="1"/>
</dbReference>
<dbReference type="PANTHER" id="PTHR21666:SF288">
    <property type="entry name" value="CELL DIVISION PROTEIN YTFB"/>
    <property type="match status" value="1"/>
</dbReference>
<feature type="domain" description="M23ase beta-sheet core" evidence="10">
    <location>
        <begin position="336"/>
        <end position="438"/>
    </location>
</feature>
<dbReference type="Proteomes" id="UP000254925">
    <property type="component" value="Unassembled WGS sequence"/>
</dbReference>
<dbReference type="EMBL" id="QQBB01000013">
    <property type="protein sequence ID" value="RDI53648.1"/>
    <property type="molecule type" value="Genomic_DNA"/>
</dbReference>
<dbReference type="InterPro" id="IPR011055">
    <property type="entry name" value="Dup_hybrid_motif"/>
</dbReference>
<dbReference type="Pfam" id="PF01551">
    <property type="entry name" value="Peptidase_M23"/>
    <property type="match status" value="1"/>
</dbReference>
<dbReference type="Gene3D" id="6.10.250.3150">
    <property type="match status" value="1"/>
</dbReference>
<dbReference type="CDD" id="cd12797">
    <property type="entry name" value="M23_peptidase"/>
    <property type="match status" value="1"/>
</dbReference>
<dbReference type="AlphaFoldDB" id="A0A370HAI7"/>
<evidence type="ECO:0000256" key="3">
    <source>
        <dbReference type="ARBA" id="ARBA00022723"/>
    </source>
</evidence>
<dbReference type="SUPFAM" id="SSF51261">
    <property type="entry name" value="Duplicated hybrid motif"/>
    <property type="match status" value="1"/>
</dbReference>
<protein>
    <submittedName>
        <fullName evidence="11">Septal ring factor EnvC (AmiA/AmiB activator)</fullName>
    </submittedName>
</protein>
<keyword evidence="5" id="KW-0862">Zinc</keyword>
<comment type="cofactor">
    <cofactor evidence="1">
        <name>Zn(2+)</name>
        <dbReference type="ChEBI" id="CHEBI:29105"/>
    </cofactor>
</comment>
<dbReference type="GO" id="GO:0006508">
    <property type="term" value="P:proteolysis"/>
    <property type="evidence" value="ECO:0007669"/>
    <property type="project" value="UniProtKB-KW"/>
</dbReference>
<keyword evidence="9" id="KW-0732">Signal</keyword>
<keyword evidence="12" id="KW-1185">Reference proteome</keyword>
<dbReference type="InterPro" id="IPR050570">
    <property type="entry name" value="Cell_wall_metabolism_enzyme"/>
</dbReference>
<feature type="coiled-coil region" evidence="7">
    <location>
        <begin position="58"/>
        <end position="120"/>
    </location>
</feature>
<evidence type="ECO:0000313" key="12">
    <source>
        <dbReference type="Proteomes" id="UP000254925"/>
    </source>
</evidence>
<evidence type="ECO:0000256" key="8">
    <source>
        <dbReference type="SAM" id="MobiDB-lite"/>
    </source>
</evidence>
<dbReference type="Gene3D" id="2.70.70.10">
    <property type="entry name" value="Glucose Permease (Domain IIA)"/>
    <property type="match status" value="1"/>
</dbReference>
<keyword evidence="4" id="KW-0378">Hydrolase</keyword>
<feature type="signal peptide" evidence="9">
    <location>
        <begin position="1"/>
        <end position="29"/>
    </location>
</feature>
<evidence type="ECO:0000256" key="6">
    <source>
        <dbReference type="ARBA" id="ARBA00023049"/>
    </source>
</evidence>
<keyword evidence="7" id="KW-0175">Coiled coil</keyword>
<comment type="caution">
    <text evidence="11">The sequence shown here is derived from an EMBL/GenBank/DDBJ whole genome shotgun (WGS) entry which is preliminary data.</text>
</comment>
<evidence type="ECO:0000256" key="7">
    <source>
        <dbReference type="SAM" id="Coils"/>
    </source>
</evidence>
<feature type="coiled-coil region" evidence="7">
    <location>
        <begin position="230"/>
        <end position="292"/>
    </location>
</feature>
<dbReference type="GO" id="GO:0004222">
    <property type="term" value="F:metalloendopeptidase activity"/>
    <property type="evidence" value="ECO:0007669"/>
    <property type="project" value="TreeGrafter"/>
</dbReference>
<name>A0A370HAI7_9HYPH</name>
<evidence type="ECO:0000256" key="4">
    <source>
        <dbReference type="ARBA" id="ARBA00022801"/>
    </source>
</evidence>
<keyword evidence="6" id="KW-0482">Metalloprotease</keyword>
<accession>A0A370HAI7</accession>
<feature type="chain" id="PRO_5016835710" evidence="9">
    <location>
        <begin position="30"/>
        <end position="452"/>
    </location>
</feature>
<feature type="region of interest" description="Disordered" evidence="8">
    <location>
        <begin position="33"/>
        <end position="53"/>
    </location>
</feature>
<evidence type="ECO:0000256" key="1">
    <source>
        <dbReference type="ARBA" id="ARBA00001947"/>
    </source>
</evidence>
<evidence type="ECO:0000256" key="9">
    <source>
        <dbReference type="SAM" id="SignalP"/>
    </source>
</evidence>
<sequence>MACFNLPPTCRALGLAAWMTSLALGFAQAQQPAPAAGQPASQPGGETAEQKAQRERDLKVLEEAMAASAEAKKRLEAEIGEIKTDRAKLNTALIETAERVRGTEDRIRGLEQRLQTLTSSESAIRRSLESRRGVIVEVFAALQRMGRRPPPAVLVRPEDMLEAVRASIMLGAVLPELRAEAETLATDLAELVRLKNAITADRTTLGKELAALTGEQDRLSALMSARQGRMAEVERTIGSESQKAAELARQAGTLKELIDRMEKEIAGAQKAAEEARKAAEAQEREAKERFAQAAFRDPARLAPKIPFSEAKGLLPQPVSGETVLGFGASDSYGGTTRGISIRTRQKATVVSPADGWVAFAGPFRSYGRLLIINAGGGYYVLLAGMDQISVDVGQFVLAGEPVASMGETSPVSLMGGAIEKNNPVLYVEFRKDGGSIDPGPWWAKSQSEKVRG</sequence>
<keyword evidence="3" id="KW-0479">Metal-binding</keyword>
<evidence type="ECO:0000256" key="5">
    <source>
        <dbReference type="ARBA" id="ARBA00022833"/>
    </source>
</evidence>
<reference evidence="11 12" key="1">
    <citation type="submission" date="2018-07" db="EMBL/GenBank/DDBJ databases">
        <title>Genomic Encyclopedia of Type Strains, Phase IV (KMG-IV): sequencing the most valuable type-strain genomes for metagenomic binning, comparative biology and taxonomic classification.</title>
        <authorList>
            <person name="Goeker M."/>
        </authorList>
    </citation>
    <scope>NUCLEOTIDE SEQUENCE [LARGE SCALE GENOMIC DNA]</scope>
    <source>
        <strain evidence="11 12">DSM 14364</strain>
    </source>
</reference>
<gene>
    <name evidence="11" type="ORF">DES45_11371</name>
</gene>
<proteinExistence type="predicted"/>
<evidence type="ECO:0000259" key="10">
    <source>
        <dbReference type="Pfam" id="PF01551"/>
    </source>
</evidence>
<dbReference type="GO" id="GO:0046872">
    <property type="term" value="F:metal ion binding"/>
    <property type="evidence" value="ECO:0007669"/>
    <property type="project" value="UniProtKB-KW"/>
</dbReference>
<organism evidence="11 12">
    <name type="scientific">Microvirga subterranea</name>
    <dbReference type="NCBI Taxonomy" id="186651"/>
    <lineage>
        <taxon>Bacteria</taxon>
        <taxon>Pseudomonadati</taxon>
        <taxon>Pseudomonadota</taxon>
        <taxon>Alphaproteobacteria</taxon>
        <taxon>Hyphomicrobiales</taxon>
        <taxon>Methylobacteriaceae</taxon>
        <taxon>Microvirga</taxon>
    </lineage>
</organism>
<keyword evidence="2" id="KW-0645">Protease</keyword>
<evidence type="ECO:0000313" key="11">
    <source>
        <dbReference type="EMBL" id="RDI53648.1"/>
    </source>
</evidence>
<evidence type="ECO:0000256" key="2">
    <source>
        <dbReference type="ARBA" id="ARBA00022670"/>
    </source>
</evidence>
<feature type="compositionally biased region" description="Low complexity" evidence="8">
    <location>
        <begin position="33"/>
        <end position="45"/>
    </location>
</feature>
<dbReference type="InterPro" id="IPR016047">
    <property type="entry name" value="M23ase_b-sheet_dom"/>
</dbReference>